<dbReference type="GO" id="GO:0016020">
    <property type="term" value="C:membrane"/>
    <property type="evidence" value="ECO:0007669"/>
    <property type="project" value="UniProtKB-SubCell"/>
</dbReference>
<dbReference type="PANTHER" id="PTHR22601">
    <property type="entry name" value="ISP4 LIKE PROTEIN"/>
    <property type="match status" value="1"/>
</dbReference>
<evidence type="ECO:0000256" key="1">
    <source>
        <dbReference type="ARBA" id="ARBA00004141"/>
    </source>
</evidence>
<comment type="subcellular location">
    <subcellularLocation>
        <location evidence="1">Membrane</location>
        <topology evidence="1">Multi-pass membrane protein</topology>
    </subcellularLocation>
</comment>
<dbReference type="Proteomes" id="UP000001312">
    <property type="component" value="Unassembled WGS sequence"/>
</dbReference>
<feature type="transmembrane region" description="Helical" evidence="9">
    <location>
        <begin position="136"/>
        <end position="161"/>
    </location>
</feature>
<evidence type="ECO:0000256" key="7">
    <source>
        <dbReference type="ARBA" id="ARBA00022989"/>
    </source>
</evidence>
<evidence type="ECO:0000256" key="8">
    <source>
        <dbReference type="ARBA" id="ARBA00023136"/>
    </source>
</evidence>
<evidence type="ECO:0000256" key="9">
    <source>
        <dbReference type="SAM" id="Phobius"/>
    </source>
</evidence>
<gene>
    <name evidence="10" type="ORF">SS1G_03258</name>
</gene>
<dbReference type="KEGG" id="ssl:SS1G_03258"/>
<dbReference type="InParanoid" id="A7ED68"/>
<evidence type="ECO:0000256" key="5">
    <source>
        <dbReference type="ARBA" id="ARBA00022856"/>
    </source>
</evidence>
<keyword evidence="7 9" id="KW-1133">Transmembrane helix</keyword>
<dbReference type="EMBL" id="CH476624">
    <property type="protein sequence ID" value="EDO00784.1"/>
    <property type="molecule type" value="Genomic_DNA"/>
</dbReference>
<dbReference type="AlphaFoldDB" id="A7ED68"/>
<dbReference type="InterPro" id="IPR004813">
    <property type="entry name" value="OPT"/>
</dbReference>
<reference evidence="11" key="1">
    <citation type="journal article" date="2011" name="PLoS Genet.">
        <title>Genomic analysis of the necrotrophic fungal pathogens Sclerotinia sclerotiorum and Botrytis cinerea.</title>
        <authorList>
            <person name="Amselem J."/>
            <person name="Cuomo C.A."/>
            <person name="van Kan J.A."/>
            <person name="Viaud M."/>
            <person name="Benito E.P."/>
            <person name="Couloux A."/>
            <person name="Coutinho P.M."/>
            <person name="de Vries R.P."/>
            <person name="Dyer P.S."/>
            <person name="Fillinger S."/>
            <person name="Fournier E."/>
            <person name="Gout L."/>
            <person name="Hahn M."/>
            <person name="Kohn L."/>
            <person name="Lapalu N."/>
            <person name="Plummer K.M."/>
            <person name="Pradier J.M."/>
            <person name="Quevillon E."/>
            <person name="Sharon A."/>
            <person name="Simon A."/>
            <person name="ten Have A."/>
            <person name="Tudzynski B."/>
            <person name="Tudzynski P."/>
            <person name="Wincker P."/>
            <person name="Andrew M."/>
            <person name="Anthouard V."/>
            <person name="Beever R.E."/>
            <person name="Beffa R."/>
            <person name="Benoit I."/>
            <person name="Bouzid O."/>
            <person name="Brault B."/>
            <person name="Chen Z."/>
            <person name="Choquer M."/>
            <person name="Collemare J."/>
            <person name="Cotton P."/>
            <person name="Danchin E.G."/>
            <person name="Da Silva C."/>
            <person name="Gautier A."/>
            <person name="Giraud C."/>
            <person name="Giraud T."/>
            <person name="Gonzalez C."/>
            <person name="Grossetete S."/>
            <person name="Guldener U."/>
            <person name="Henrissat B."/>
            <person name="Howlett B.J."/>
            <person name="Kodira C."/>
            <person name="Kretschmer M."/>
            <person name="Lappartient A."/>
            <person name="Leroch M."/>
            <person name="Levis C."/>
            <person name="Mauceli E."/>
            <person name="Neuveglise C."/>
            <person name="Oeser B."/>
            <person name="Pearson M."/>
            <person name="Poulain J."/>
            <person name="Poussereau N."/>
            <person name="Quesneville H."/>
            <person name="Rascle C."/>
            <person name="Schumacher J."/>
            <person name="Segurens B."/>
            <person name="Sexton A."/>
            <person name="Silva E."/>
            <person name="Sirven C."/>
            <person name="Soanes D.M."/>
            <person name="Talbot N.J."/>
            <person name="Templeton M."/>
            <person name="Yandava C."/>
            <person name="Yarden O."/>
            <person name="Zeng Q."/>
            <person name="Rollins J.A."/>
            <person name="Lebrun M.H."/>
            <person name="Dickman M."/>
        </authorList>
    </citation>
    <scope>NUCLEOTIDE SEQUENCE [LARGE SCALE GENOMIC DNA]</scope>
    <source>
        <strain evidence="11">ATCC 18683 / 1980 / Ss-1</strain>
    </source>
</reference>
<keyword evidence="4 9" id="KW-0812">Transmembrane</keyword>
<dbReference type="eggNOG" id="KOG2262">
    <property type="taxonomic scope" value="Eukaryota"/>
</dbReference>
<feature type="transmembrane region" description="Helical" evidence="9">
    <location>
        <begin position="208"/>
        <end position="229"/>
    </location>
</feature>
<evidence type="ECO:0000313" key="10">
    <source>
        <dbReference type="EMBL" id="EDO00784.1"/>
    </source>
</evidence>
<dbReference type="GO" id="GO:0015031">
    <property type="term" value="P:protein transport"/>
    <property type="evidence" value="ECO:0007669"/>
    <property type="project" value="UniProtKB-KW"/>
</dbReference>
<keyword evidence="3" id="KW-0813">Transport</keyword>
<dbReference type="InterPro" id="IPR004648">
    <property type="entry name" value="Oligpept_transpt"/>
</dbReference>
<dbReference type="Pfam" id="PF03169">
    <property type="entry name" value="OPT"/>
    <property type="match status" value="1"/>
</dbReference>
<evidence type="ECO:0000256" key="4">
    <source>
        <dbReference type="ARBA" id="ARBA00022692"/>
    </source>
</evidence>
<evidence type="ECO:0000256" key="2">
    <source>
        <dbReference type="ARBA" id="ARBA00008807"/>
    </source>
</evidence>
<evidence type="ECO:0000256" key="6">
    <source>
        <dbReference type="ARBA" id="ARBA00022927"/>
    </source>
</evidence>
<comment type="similarity">
    <text evidence="2">Belongs to the oligopeptide OPT transporter family.</text>
</comment>
<keyword evidence="6" id="KW-0653">Protein transport</keyword>
<evidence type="ECO:0000256" key="3">
    <source>
        <dbReference type="ARBA" id="ARBA00022448"/>
    </source>
</evidence>
<accession>A7ED68</accession>
<keyword evidence="11" id="KW-1185">Reference proteome</keyword>
<keyword evidence="5" id="KW-0571">Peptide transport</keyword>
<proteinExistence type="inferred from homology"/>
<name>A7ED68_SCLS1</name>
<organism evidence="10 11">
    <name type="scientific">Sclerotinia sclerotiorum (strain ATCC 18683 / 1980 / Ss-1)</name>
    <name type="common">White mold</name>
    <name type="synonym">Whetzelinia sclerotiorum</name>
    <dbReference type="NCBI Taxonomy" id="665079"/>
    <lineage>
        <taxon>Eukaryota</taxon>
        <taxon>Fungi</taxon>
        <taxon>Dikarya</taxon>
        <taxon>Ascomycota</taxon>
        <taxon>Pezizomycotina</taxon>
        <taxon>Leotiomycetes</taxon>
        <taxon>Helotiales</taxon>
        <taxon>Sclerotiniaceae</taxon>
        <taxon>Sclerotinia</taxon>
    </lineage>
</organism>
<feature type="transmembrane region" description="Helical" evidence="9">
    <location>
        <begin position="173"/>
        <end position="196"/>
    </location>
</feature>
<dbReference type="GO" id="GO:0035673">
    <property type="term" value="F:oligopeptide transmembrane transporter activity"/>
    <property type="evidence" value="ECO:0007669"/>
    <property type="project" value="InterPro"/>
</dbReference>
<feature type="transmembrane region" description="Helical" evidence="9">
    <location>
        <begin position="93"/>
        <end position="116"/>
    </location>
</feature>
<dbReference type="RefSeq" id="XP_001595169.1">
    <property type="nucleotide sequence ID" value="XM_001595119.1"/>
</dbReference>
<keyword evidence="8 9" id="KW-0472">Membrane</keyword>
<sequence>MSNSGKLPECLNLKVSIVNLRSPSIAITTADLLLPDYSWDIHFWFYGPRIWKIMLKEGKWNMKEHTIVVDFPITFCGHESNARFWFGGGVRRWLVWPAAMICPSDLVNCALMYALRDRSPSNPAETNDWSISKCKWFMYIMSGSFIWYFFPGWIFQGLSYFTFARWRAPKNPVVNQLFGGVMGLGLIHITFDWTVVSGYCISPLIPPWYAIANTLNGLFIFVSISSLGVHYTGTCRILDANLEFSEELYRKYSPVFLSTAFALNYDTEAKPFGDNGNKLGIKKMIFT</sequence>
<dbReference type="GeneID" id="5491795"/>
<protein>
    <submittedName>
        <fullName evidence="10">Uncharacterized protein</fullName>
    </submittedName>
</protein>
<dbReference type="HOGENOM" id="CLU_970324_0_0_1"/>
<evidence type="ECO:0000313" key="11">
    <source>
        <dbReference type="Proteomes" id="UP000001312"/>
    </source>
</evidence>